<dbReference type="SMART" id="SM00342">
    <property type="entry name" value="HTH_ARAC"/>
    <property type="match status" value="1"/>
</dbReference>
<dbReference type="CDD" id="cd03136">
    <property type="entry name" value="GATase1_AraC_ArgR_like"/>
    <property type="match status" value="1"/>
</dbReference>
<dbReference type="InterPro" id="IPR002818">
    <property type="entry name" value="DJ-1/PfpI"/>
</dbReference>
<dbReference type="InterPro" id="IPR029062">
    <property type="entry name" value="Class_I_gatase-like"/>
</dbReference>
<sequence length="325" mass="34862">MAEIGGITDTANNEQNLPKSRAGMRVNVLLFDAFSNMILACLIEPLRVVRDEHGMDISWTLITPHDNVVQSSSGLSLAPDCSVSKASPCDVLILLGGDRFRADATAIETRRALRLARKADIVFAADTGAWLLAAAGYLDGRQATLHWQLLAEFAQAFPEVRTIHAPYAIDGRWMTCGSAAGAMELVLQDIARRFGAAARFDAAAMFLHAPRVAAGQDAGFGAIPSHPNPRLRRVMDLMAASIEAPRTLPDIAAATGLTLRTMARLFEAEVGMAPGECYRHMRLARARELIFQQGMSATDAAALCGFSCAASLRRALVHAQSGPAH</sequence>
<evidence type="ECO:0000313" key="4">
    <source>
        <dbReference type="EMBL" id="MDL2408027.1"/>
    </source>
</evidence>
<dbReference type="PANTHER" id="PTHR43130">
    <property type="entry name" value="ARAC-FAMILY TRANSCRIPTIONAL REGULATOR"/>
    <property type="match status" value="1"/>
</dbReference>
<dbReference type="SUPFAM" id="SSF46689">
    <property type="entry name" value="Homeodomain-like"/>
    <property type="match status" value="1"/>
</dbReference>
<gene>
    <name evidence="4" type="ORF">PY650_20645</name>
</gene>
<dbReference type="InterPro" id="IPR009057">
    <property type="entry name" value="Homeodomain-like_sf"/>
</dbReference>
<dbReference type="InterPro" id="IPR018060">
    <property type="entry name" value="HTH_AraC"/>
</dbReference>
<dbReference type="Pfam" id="PF01965">
    <property type="entry name" value="DJ-1_PfpI"/>
    <property type="match status" value="1"/>
</dbReference>
<keyword evidence="1" id="KW-0805">Transcription regulation</keyword>
<proteinExistence type="predicted"/>
<evidence type="ECO:0000313" key="5">
    <source>
        <dbReference type="Proteomes" id="UP001172630"/>
    </source>
</evidence>
<name>A0ABT7KHB7_9HYPH</name>
<feature type="domain" description="HTH araC/xylS-type" evidence="3">
    <location>
        <begin position="232"/>
        <end position="316"/>
    </location>
</feature>
<evidence type="ECO:0000259" key="3">
    <source>
        <dbReference type="PROSITE" id="PS01124"/>
    </source>
</evidence>
<evidence type="ECO:0000256" key="2">
    <source>
        <dbReference type="ARBA" id="ARBA00023163"/>
    </source>
</evidence>
<protein>
    <submittedName>
        <fullName evidence="4">DJ-1/PfpI family protein</fullName>
    </submittedName>
</protein>
<dbReference type="Gene3D" id="3.40.50.880">
    <property type="match status" value="1"/>
</dbReference>
<dbReference type="PROSITE" id="PS01124">
    <property type="entry name" value="HTH_ARAC_FAMILY_2"/>
    <property type="match status" value="1"/>
</dbReference>
<keyword evidence="2" id="KW-0804">Transcription</keyword>
<dbReference type="RefSeq" id="WP_285881414.1">
    <property type="nucleotide sequence ID" value="NZ_JARFYN010000028.1"/>
</dbReference>
<evidence type="ECO:0000256" key="1">
    <source>
        <dbReference type="ARBA" id="ARBA00023015"/>
    </source>
</evidence>
<comment type="caution">
    <text evidence="4">The sequence shown here is derived from an EMBL/GenBank/DDBJ whole genome shotgun (WGS) entry which is preliminary data.</text>
</comment>
<reference evidence="4" key="1">
    <citation type="submission" date="2023-06" db="EMBL/GenBank/DDBJ databases">
        <title>Phylogenetic Diversity of Rhizobium strains.</title>
        <authorList>
            <person name="Moura F.T."/>
            <person name="Helene L.C.F."/>
            <person name="Hungria M."/>
        </authorList>
    </citation>
    <scope>NUCLEOTIDE SEQUENCE</scope>
    <source>
        <strain evidence="4">CCGE524</strain>
    </source>
</reference>
<dbReference type="Proteomes" id="UP001172630">
    <property type="component" value="Unassembled WGS sequence"/>
</dbReference>
<dbReference type="Gene3D" id="1.10.10.60">
    <property type="entry name" value="Homeodomain-like"/>
    <property type="match status" value="1"/>
</dbReference>
<organism evidence="4 5">
    <name type="scientific">Rhizobium calliandrae</name>
    <dbReference type="NCBI Taxonomy" id="1312182"/>
    <lineage>
        <taxon>Bacteria</taxon>
        <taxon>Pseudomonadati</taxon>
        <taxon>Pseudomonadota</taxon>
        <taxon>Alphaproteobacteria</taxon>
        <taxon>Hyphomicrobiales</taxon>
        <taxon>Rhizobiaceae</taxon>
        <taxon>Rhizobium/Agrobacterium group</taxon>
        <taxon>Rhizobium</taxon>
    </lineage>
</organism>
<dbReference type="SUPFAM" id="SSF52317">
    <property type="entry name" value="Class I glutamine amidotransferase-like"/>
    <property type="match status" value="1"/>
</dbReference>
<keyword evidence="5" id="KW-1185">Reference proteome</keyword>
<accession>A0ABT7KHB7</accession>
<dbReference type="InterPro" id="IPR052158">
    <property type="entry name" value="INH-QAR"/>
</dbReference>
<dbReference type="PANTHER" id="PTHR43130:SF3">
    <property type="entry name" value="HTH-TYPE TRANSCRIPTIONAL REGULATOR RV1931C"/>
    <property type="match status" value="1"/>
</dbReference>
<dbReference type="EMBL" id="JARFYN010000028">
    <property type="protein sequence ID" value="MDL2408027.1"/>
    <property type="molecule type" value="Genomic_DNA"/>
</dbReference>
<dbReference type="Pfam" id="PF12833">
    <property type="entry name" value="HTH_18"/>
    <property type="match status" value="1"/>
</dbReference>